<feature type="chain" id="PRO_5043635449" evidence="2">
    <location>
        <begin position="21"/>
        <end position="353"/>
    </location>
</feature>
<feature type="compositionally biased region" description="Low complexity" evidence="1">
    <location>
        <begin position="305"/>
        <end position="329"/>
    </location>
</feature>
<feature type="compositionally biased region" description="Polar residues" evidence="1">
    <location>
        <begin position="276"/>
        <end position="293"/>
    </location>
</feature>
<feature type="compositionally biased region" description="Low complexity" evidence="1">
    <location>
        <begin position="146"/>
        <end position="155"/>
    </location>
</feature>
<organism evidence="3 4">
    <name type="scientific">Fusarium fujikuroi</name>
    <name type="common">Bakanae and foot rot disease fungus</name>
    <name type="synonym">Gibberella fujikuroi</name>
    <dbReference type="NCBI Taxonomy" id="5127"/>
    <lineage>
        <taxon>Eukaryota</taxon>
        <taxon>Fungi</taxon>
        <taxon>Dikarya</taxon>
        <taxon>Ascomycota</taxon>
        <taxon>Pezizomycotina</taxon>
        <taxon>Sordariomycetes</taxon>
        <taxon>Hypocreomycetidae</taxon>
        <taxon>Hypocreales</taxon>
        <taxon>Nectriaceae</taxon>
        <taxon>Fusarium</taxon>
        <taxon>Fusarium fujikuroi species complex</taxon>
    </lineage>
</organism>
<name>A0A2H3RS04_FUSFU</name>
<feature type="compositionally biased region" description="Gly residues" evidence="1">
    <location>
        <begin position="53"/>
        <end position="79"/>
    </location>
</feature>
<evidence type="ECO:0000313" key="4">
    <source>
        <dbReference type="Proteomes" id="UP000760494"/>
    </source>
</evidence>
<feature type="compositionally biased region" description="Low complexity" evidence="1">
    <location>
        <begin position="201"/>
        <end position="220"/>
    </location>
</feature>
<dbReference type="OrthoDB" id="5105510at2759"/>
<feature type="signal peptide" evidence="2">
    <location>
        <begin position="1"/>
        <end position="20"/>
    </location>
</feature>
<evidence type="ECO:0000313" key="3">
    <source>
        <dbReference type="EMBL" id="VTT84146.1"/>
    </source>
</evidence>
<dbReference type="EMBL" id="CABFJX010000425">
    <property type="protein sequence ID" value="VTT84146.1"/>
    <property type="molecule type" value="Genomic_DNA"/>
</dbReference>
<proteinExistence type="predicted"/>
<feature type="region of interest" description="Disordered" evidence="1">
    <location>
        <begin position="37"/>
        <end position="82"/>
    </location>
</feature>
<sequence>MRGFIPLLLALSASYTTVLALPQPRIVHRDATAKPKYSVVPLEPGDDDPASGDLGGGNGDGNGNGGSGNGSGGGSGDNNGDGVVTVIRTVTRKPVTKIVTQTEKPSIVTAPGKTVTKAVPTTVSVINMDDEPVTETVTVPRPSSKPTTTREPGTTTEEREPIAQSTTDLSSAAAPGVTSQPSPQPQPIPQPKPEPEPEPESPTNIESPQTTETSSTTCITGYPPPVETVAQPPPTIETPAPVWEPTTLLTQTSESAGAPEQTERPAPDAPVAPIPSQGTFVESHATQDQSWSTAAVPYDPPVAPTTLITLTTTTTTTSIPETSTPESSSVSKTYDNGAWHTSYPAWNGTALAI</sequence>
<feature type="region of interest" description="Disordered" evidence="1">
    <location>
        <begin position="126"/>
        <end position="339"/>
    </location>
</feature>
<keyword evidence="2" id="KW-0732">Signal</keyword>
<dbReference type="AlphaFoldDB" id="A0A2H3RS04"/>
<evidence type="ECO:0000256" key="1">
    <source>
        <dbReference type="SAM" id="MobiDB-lite"/>
    </source>
</evidence>
<gene>
    <name evidence="3" type="ORF">C2S_13048</name>
</gene>
<dbReference type="Proteomes" id="UP000760494">
    <property type="component" value="Unassembled WGS sequence"/>
</dbReference>
<accession>A0A2H3RS04</accession>
<feature type="compositionally biased region" description="Pro residues" evidence="1">
    <location>
        <begin position="182"/>
        <end position="192"/>
    </location>
</feature>
<feature type="compositionally biased region" description="Pro residues" evidence="1">
    <location>
        <begin position="222"/>
        <end position="236"/>
    </location>
</feature>
<protein>
    <submittedName>
        <fullName evidence="3">Uncharacterized protein</fullName>
    </submittedName>
</protein>
<reference evidence="3" key="1">
    <citation type="submission" date="2019-05" db="EMBL/GenBank/DDBJ databases">
        <authorList>
            <person name="Piombo E."/>
        </authorList>
    </citation>
    <scope>NUCLEOTIDE SEQUENCE</scope>
    <source>
        <strain evidence="3">C2S</strain>
    </source>
</reference>
<evidence type="ECO:0000256" key="2">
    <source>
        <dbReference type="SAM" id="SignalP"/>
    </source>
</evidence>
<comment type="caution">
    <text evidence="3">The sequence shown here is derived from an EMBL/GenBank/DDBJ whole genome shotgun (WGS) entry which is preliminary data.</text>
</comment>